<reference evidence="9" key="1">
    <citation type="journal article" date="2019" name="Int. J. Syst. Evol. Microbiol.">
        <title>The Global Catalogue of Microorganisms (GCM) 10K type strain sequencing project: providing services to taxonomists for standard genome sequencing and annotation.</title>
        <authorList>
            <consortium name="The Broad Institute Genomics Platform"/>
            <consortium name="The Broad Institute Genome Sequencing Center for Infectious Disease"/>
            <person name="Wu L."/>
            <person name="Ma J."/>
        </authorList>
    </citation>
    <scope>NUCLEOTIDE SEQUENCE [LARGE SCALE GENOMIC DNA]</scope>
    <source>
        <strain evidence="9">CCM 8903</strain>
    </source>
</reference>
<sequence length="181" mass="19362">MALTNAVVAPRYARALFEAAQETDQLDNVHTELNALGEIISQNASLLPTLSAVTVAQSDKQQLVDTLKQEATSLVANLLQVTFEYGRIAAMPAIIADFEQRYADAIGQLDATITTAVELTPAQEQALSQAITARFGGQKVQLTTKVDPDVLGGVMVQTRTAVVDGTVKTRLAKLRAQLLAK</sequence>
<comment type="function">
    <text evidence="7">F(1)F(0) ATP synthase produces ATP from ADP in the presence of a proton or sodium gradient. F-type ATPases consist of two structural domains, F(1) containing the extramembraneous catalytic core and F(0) containing the membrane proton channel, linked together by a central stalk and a peripheral stalk. During catalysis, ATP synthesis in the catalytic domain of F(1) is coupled via a rotary mechanism of the central stalk subunits to proton translocation.</text>
</comment>
<comment type="caution">
    <text evidence="8">The sequence shown here is derived from an EMBL/GenBank/DDBJ whole genome shotgun (WGS) entry which is preliminary data.</text>
</comment>
<evidence type="ECO:0000313" key="9">
    <source>
        <dbReference type="Proteomes" id="UP001597252"/>
    </source>
</evidence>
<accession>A0ABW4E9Z9</accession>
<dbReference type="PANTHER" id="PTHR11910">
    <property type="entry name" value="ATP SYNTHASE DELTA CHAIN"/>
    <property type="match status" value="1"/>
</dbReference>
<dbReference type="SUPFAM" id="SSF47928">
    <property type="entry name" value="N-terminal domain of the delta subunit of the F1F0-ATP synthase"/>
    <property type="match status" value="1"/>
</dbReference>
<gene>
    <name evidence="7 8" type="primary">atpH</name>
    <name evidence="8" type="ORF">ACFQ5J_08645</name>
</gene>
<evidence type="ECO:0000256" key="3">
    <source>
        <dbReference type="ARBA" id="ARBA00022781"/>
    </source>
</evidence>
<dbReference type="InterPro" id="IPR026015">
    <property type="entry name" value="ATP_synth_OSCP/delta_N_sf"/>
</dbReference>
<proteinExistence type="inferred from homology"/>
<protein>
    <recommendedName>
        <fullName evidence="7">ATP synthase subunit delta</fullName>
    </recommendedName>
    <alternativeName>
        <fullName evidence="7">ATP synthase F(1) sector subunit delta</fullName>
    </alternativeName>
    <alternativeName>
        <fullName evidence="7">F-type ATPase subunit delta</fullName>
        <shortName evidence="7">F-ATPase subunit delta</shortName>
    </alternativeName>
</protein>
<keyword evidence="3 7" id="KW-0375">Hydrogen ion transport</keyword>
<comment type="function">
    <text evidence="7">This protein is part of the stalk that links CF(0) to CF(1). It either transmits conformational changes from CF(0) to CF(1) or is implicated in proton conduction.</text>
</comment>
<keyword evidence="2 7" id="KW-0813">Transport</keyword>
<evidence type="ECO:0000256" key="6">
    <source>
        <dbReference type="ARBA" id="ARBA00023310"/>
    </source>
</evidence>
<dbReference type="HAMAP" id="MF_01416">
    <property type="entry name" value="ATP_synth_delta_bact"/>
    <property type="match status" value="1"/>
</dbReference>
<dbReference type="Gene3D" id="1.10.520.20">
    <property type="entry name" value="N-terminal domain of the delta subunit of the F1F0-ATP synthase"/>
    <property type="match status" value="1"/>
</dbReference>
<name>A0ABW4E9Z9_9LACO</name>
<keyword evidence="5 7" id="KW-0472">Membrane</keyword>
<comment type="similarity">
    <text evidence="7">Belongs to the ATPase delta chain family.</text>
</comment>
<evidence type="ECO:0000256" key="5">
    <source>
        <dbReference type="ARBA" id="ARBA00023136"/>
    </source>
</evidence>
<evidence type="ECO:0000256" key="1">
    <source>
        <dbReference type="ARBA" id="ARBA00004370"/>
    </source>
</evidence>
<dbReference type="InterPro" id="IPR000711">
    <property type="entry name" value="ATPase_OSCP/dsu"/>
</dbReference>
<dbReference type="PRINTS" id="PR00125">
    <property type="entry name" value="ATPASEDELTA"/>
</dbReference>
<keyword evidence="6 7" id="KW-0066">ATP synthesis</keyword>
<evidence type="ECO:0000313" key="8">
    <source>
        <dbReference type="EMBL" id="MFD1485295.1"/>
    </source>
</evidence>
<keyword evidence="9" id="KW-1185">Reference proteome</keyword>
<dbReference type="Proteomes" id="UP001597252">
    <property type="component" value="Unassembled WGS sequence"/>
</dbReference>
<comment type="subcellular location">
    <subcellularLocation>
        <location evidence="7">Cell membrane</location>
        <topology evidence="7">Peripheral membrane protein</topology>
    </subcellularLocation>
    <subcellularLocation>
        <location evidence="1">Membrane</location>
    </subcellularLocation>
</comment>
<dbReference type="Pfam" id="PF00213">
    <property type="entry name" value="OSCP"/>
    <property type="match status" value="1"/>
</dbReference>
<evidence type="ECO:0000256" key="4">
    <source>
        <dbReference type="ARBA" id="ARBA00023065"/>
    </source>
</evidence>
<organism evidence="8 9">
    <name type="scientific">Lacticaseibacillus baoqingensis</name>
    <dbReference type="NCBI Taxonomy" id="2486013"/>
    <lineage>
        <taxon>Bacteria</taxon>
        <taxon>Bacillati</taxon>
        <taxon>Bacillota</taxon>
        <taxon>Bacilli</taxon>
        <taxon>Lactobacillales</taxon>
        <taxon>Lactobacillaceae</taxon>
        <taxon>Lacticaseibacillus</taxon>
    </lineage>
</organism>
<keyword evidence="7" id="KW-0139">CF(1)</keyword>
<keyword evidence="4 7" id="KW-0406">Ion transport</keyword>
<keyword evidence="7" id="KW-1003">Cell membrane</keyword>
<evidence type="ECO:0000256" key="2">
    <source>
        <dbReference type="ARBA" id="ARBA00022448"/>
    </source>
</evidence>
<dbReference type="EMBL" id="JBHTON010000026">
    <property type="protein sequence ID" value="MFD1485295.1"/>
    <property type="molecule type" value="Genomic_DNA"/>
</dbReference>
<dbReference type="NCBIfam" id="TIGR01145">
    <property type="entry name" value="ATP_synt_delta"/>
    <property type="match status" value="1"/>
</dbReference>
<evidence type="ECO:0000256" key="7">
    <source>
        <dbReference type="HAMAP-Rule" id="MF_01416"/>
    </source>
</evidence>
<dbReference type="RefSeq" id="WP_164508595.1">
    <property type="nucleotide sequence ID" value="NZ_JBHTON010000026.1"/>
</dbReference>